<proteinExistence type="predicted"/>
<organism evidence="1 2">
    <name type="scientific">Algoriphagus iocasae</name>
    <dbReference type="NCBI Taxonomy" id="1836499"/>
    <lineage>
        <taxon>Bacteria</taxon>
        <taxon>Pseudomonadati</taxon>
        <taxon>Bacteroidota</taxon>
        <taxon>Cytophagia</taxon>
        <taxon>Cytophagales</taxon>
        <taxon>Cyclobacteriaceae</taxon>
        <taxon>Algoriphagus</taxon>
    </lineage>
</organism>
<dbReference type="AlphaFoldDB" id="A0A841N031"/>
<gene>
    <name evidence="1" type="ORF">FHS59_003901</name>
</gene>
<comment type="caution">
    <text evidence="1">The sequence shown here is derived from an EMBL/GenBank/DDBJ whole genome shotgun (WGS) entry which is preliminary data.</text>
</comment>
<dbReference type="RefSeq" id="WP_184497065.1">
    <property type="nucleotide sequence ID" value="NZ_JACIJO010000003.1"/>
</dbReference>
<evidence type="ECO:0008006" key="3">
    <source>
        <dbReference type="Google" id="ProtNLM"/>
    </source>
</evidence>
<name>A0A841N031_9BACT</name>
<sequence>MDIKEKSIYAVSLLKEAILEVIKQNPEGIINNEIARLLKLESDFEGNQKNYLSWSVVGLLVNEGKVKYKKVGSRKLYFIG</sequence>
<dbReference type="Proteomes" id="UP000588604">
    <property type="component" value="Unassembled WGS sequence"/>
</dbReference>
<protein>
    <recommendedName>
        <fullName evidence="3">HTH HARE-type domain-containing protein</fullName>
    </recommendedName>
</protein>
<accession>A0A841N031</accession>
<reference evidence="1 2" key="1">
    <citation type="submission" date="2020-08" db="EMBL/GenBank/DDBJ databases">
        <title>Genomic Encyclopedia of Type Strains, Phase IV (KMG-IV): sequencing the most valuable type-strain genomes for metagenomic binning, comparative biology and taxonomic classification.</title>
        <authorList>
            <person name="Goeker M."/>
        </authorList>
    </citation>
    <scope>NUCLEOTIDE SEQUENCE [LARGE SCALE GENOMIC DNA]</scope>
    <source>
        <strain evidence="1 2">DSM 102044</strain>
    </source>
</reference>
<evidence type="ECO:0000313" key="1">
    <source>
        <dbReference type="EMBL" id="MBB6328258.1"/>
    </source>
</evidence>
<evidence type="ECO:0000313" key="2">
    <source>
        <dbReference type="Proteomes" id="UP000588604"/>
    </source>
</evidence>
<dbReference type="EMBL" id="JACIJO010000003">
    <property type="protein sequence ID" value="MBB6328258.1"/>
    <property type="molecule type" value="Genomic_DNA"/>
</dbReference>
<keyword evidence="2" id="KW-1185">Reference proteome</keyword>